<dbReference type="InterPro" id="IPR027417">
    <property type="entry name" value="P-loop_NTPase"/>
</dbReference>
<gene>
    <name evidence="6" type="ORF">F2Q70_00023036</name>
</gene>
<dbReference type="CDD" id="cd18118">
    <property type="entry name" value="ATP-synt_V_A-type_beta_N"/>
    <property type="match status" value="1"/>
</dbReference>
<evidence type="ECO:0000256" key="1">
    <source>
        <dbReference type="ARBA" id="ARBA00022448"/>
    </source>
</evidence>
<accession>A0A8S9GI12</accession>
<dbReference type="InterPro" id="IPR001208">
    <property type="entry name" value="MCM_dom"/>
</dbReference>
<dbReference type="Gene3D" id="3.40.50.12240">
    <property type="match status" value="1"/>
</dbReference>
<reference evidence="6" key="1">
    <citation type="submission" date="2019-12" db="EMBL/GenBank/DDBJ databases">
        <title>Genome sequencing and annotation of Brassica cretica.</title>
        <authorList>
            <person name="Studholme D.J."/>
            <person name="Sarris P.F."/>
        </authorList>
    </citation>
    <scope>NUCLEOTIDE SEQUENCE</scope>
    <source>
        <strain evidence="6">PFS-102/07</strain>
        <tissue evidence="6">Leaf</tissue>
    </source>
</reference>
<evidence type="ECO:0000259" key="5">
    <source>
        <dbReference type="PROSITE" id="PS50051"/>
    </source>
</evidence>
<dbReference type="Gene3D" id="3.40.50.300">
    <property type="entry name" value="P-loop containing nucleotide triphosphate hydrolases"/>
    <property type="match status" value="1"/>
</dbReference>
<keyword evidence="1" id="KW-0813">Transport</keyword>
<keyword evidence="4" id="KW-0406">Ion transport</keyword>
<evidence type="ECO:0000313" key="6">
    <source>
        <dbReference type="EMBL" id="KAF2545503.1"/>
    </source>
</evidence>
<dbReference type="GO" id="GO:0003677">
    <property type="term" value="F:DNA binding"/>
    <property type="evidence" value="ECO:0007669"/>
    <property type="project" value="InterPro"/>
</dbReference>
<dbReference type="Pfam" id="PF00493">
    <property type="entry name" value="MCM"/>
    <property type="match status" value="1"/>
</dbReference>
<evidence type="ECO:0000256" key="2">
    <source>
        <dbReference type="ARBA" id="ARBA00022741"/>
    </source>
</evidence>
<keyword evidence="2" id="KW-0547">Nucleotide-binding</keyword>
<dbReference type="GO" id="GO:0046961">
    <property type="term" value="F:proton-transporting ATPase activity, rotational mechanism"/>
    <property type="evidence" value="ECO:0007669"/>
    <property type="project" value="TreeGrafter"/>
</dbReference>
<dbReference type="InterPro" id="IPR022879">
    <property type="entry name" value="V-ATPase_su_B/beta"/>
</dbReference>
<protein>
    <recommendedName>
        <fullName evidence="5">MCM C-terminal AAA(+) ATPase domain-containing protein</fullName>
    </recommendedName>
</protein>
<evidence type="ECO:0000256" key="3">
    <source>
        <dbReference type="ARBA" id="ARBA00022840"/>
    </source>
</evidence>
<dbReference type="PROSITE" id="PS50051">
    <property type="entry name" value="MCM_2"/>
    <property type="match status" value="1"/>
</dbReference>
<feature type="domain" description="MCM C-terminal AAA(+) ATPase" evidence="5">
    <location>
        <begin position="457"/>
        <end position="526"/>
    </location>
</feature>
<proteinExistence type="predicted"/>
<dbReference type="PANTHER" id="PTHR43389">
    <property type="entry name" value="V-TYPE PROTON ATPASE SUBUNIT B"/>
    <property type="match status" value="1"/>
</dbReference>
<sequence length="633" mass="70762">MATNPEAEDWLEMKGIWVERTLEEVVLVMKLACSNEVADRDDCGRTCVVDHNIHERLCNSSKFMKTASNSPLRSQKYSCTPNRGDPMGERWRSSAVSVNLQGNQRQRIRWSDVGALDRANYSALCQFDGGPKYQENVNIRLGDGSMRRGQVMEVDAVVQVFEKTSEIGTVQFTEVLKTHVSQEMFERIFNGSRKPIDYDPPILSEACLDISGINLRGDINVCAKSSFLSVVPTSVYSSRKSSSAAGLTATVAKELETVKEKEHRLQWLQEQLIAEHEALYWSKPIPSKLLGGLKGSWNSLAFPEVYLFNLCTPELTNLGPPKVHMNFHLFSSARKLSLPQPLGYHLRNASPLLSIKWHSSAVSVNLQGNQRQHIRWSDVGALDRAKYSALCQFDGVMEVDGEKAVVQVFERTSEIGTVQYTEVLKTHVSQEMFGRIFNGSRKPIDYGPPILPEACLYISGVVPTSVYTSRKSSSGAGLTATVGKEPEAGEFCIAGALMLDNGIFCVHEFDKMDIKNQAAIREAIKQPHYFSMCRSVYFPCLSSITYSCSKRERTPNPMYMMKLQEQLIAEHEALYGSKPSPSKPFGGLKGSWNVNRCRWCCNQPKNFLKSRNVLGHNVLTIISLLLISLPCTT</sequence>
<organism evidence="6">
    <name type="scientific">Brassica cretica</name>
    <name type="common">Mustard</name>
    <dbReference type="NCBI Taxonomy" id="69181"/>
    <lineage>
        <taxon>Eukaryota</taxon>
        <taxon>Viridiplantae</taxon>
        <taxon>Streptophyta</taxon>
        <taxon>Embryophyta</taxon>
        <taxon>Tracheophyta</taxon>
        <taxon>Spermatophyta</taxon>
        <taxon>Magnoliopsida</taxon>
        <taxon>eudicotyledons</taxon>
        <taxon>Gunneridae</taxon>
        <taxon>Pentapetalae</taxon>
        <taxon>rosids</taxon>
        <taxon>malvids</taxon>
        <taxon>Brassicales</taxon>
        <taxon>Brassicaceae</taxon>
        <taxon>Brassiceae</taxon>
        <taxon>Brassica</taxon>
    </lineage>
</organism>
<evidence type="ECO:0000256" key="4">
    <source>
        <dbReference type="ARBA" id="ARBA00023065"/>
    </source>
</evidence>
<dbReference type="PANTHER" id="PTHR43389:SF29">
    <property type="entry name" value="VACUOLAR PROTON PUMP SUBUNIT B"/>
    <property type="match status" value="1"/>
</dbReference>
<dbReference type="AlphaFoldDB" id="A0A8S9GI12"/>
<comment type="caution">
    <text evidence="6">The sequence shown here is derived from an EMBL/GenBank/DDBJ whole genome shotgun (WGS) entry which is preliminary data.</text>
</comment>
<keyword evidence="3" id="KW-0067">ATP-binding</keyword>
<dbReference type="EMBL" id="QGKY02001925">
    <property type="protein sequence ID" value="KAF2545503.1"/>
    <property type="molecule type" value="Genomic_DNA"/>
</dbReference>
<dbReference type="GO" id="GO:0005524">
    <property type="term" value="F:ATP binding"/>
    <property type="evidence" value="ECO:0007669"/>
    <property type="project" value="UniProtKB-KW"/>
</dbReference>
<dbReference type="GO" id="GO:0007035">
    <property type="term" value="P:vacuolar acidification"/>
    <property type="evidence" value="ECO:0007669"/>
    <property type="project" value="TreeGrafter"/>
</dbReference>
<name>A0A8S9GI12_BRACR</name>